<evidence type="ECO:0000256" key="7">
    <source>
        <dbReference type="SAM" id="MobiDB-lite"/>
    </source>
</evidence>
<keyword evidence="4" id="KW-0217">Developmental protein</keyword>
<evidence type="ECO:0000256" key="4">
    <source>
        <dbReference type="ARBA" id="ARBA00022473"/>
    </source>
</evidence>
<keyword evidence="5" id="KW-0879">Wnt signaling pathway</keyword>
<dbReference type="Pfam" id="PF23999">
    <property type="entry name" value="CUSTOS"/>
    <property type="match status" value="1"/>
</dbReference>
<dbReference type="PANTHER" id="PTHR14482">
    <property type="entry name" value="CHROMOSOME 12 ORF 43 HOMOLOG"/>
    <property type="match status" value="1"/>
</dbReference>
<dbReference type="InterPro" id="IPR026694">
    <property type="entry name" value="CUSTOS"/>
</dbReference>
<evidence type="ECO:0000256" key="3">
    <source>
        <dbReference type="ARBA" id="ARBA00013465"/>
    </source>
</evidence>
<gene>
    <name evidence="8" type="ORF">CVLEPA_LOCUS19913</name>
</gene>
<evidence type="ECO:0000313" key="9">
    <source>
        <dbReference type="Proteomes" id="UP001642483"/>
    </source>
</evidence>
<comment type="subcellular location">
    <subcellularLocation>
        <location evidence="1">Nucleus envelope</location>
    </subcellularLocation>
</comment>
<comment type="similarity">
    <text evidence="2">Belongs to the CUSTOS family.</text>
</comment>
<sequence>MDSSDSEEDVRLREAVAPELIICMERDENDKKCLSNGKASVLQKQLAGKTSIRHQIWPDATKDNHFLNTTPEFRQHISKKLSLYLDSKIKMEDCQTKTGEKSIDNNNLDGIRLLHSSTKILVTDEEKKGKSPTRKRNITKVELSDSDSESEMRKLSEAVVSGDDVLNWGEGAFQIKFENEKPVGQKMGKDVLATTKDKSKPKKKKV</sequence>
<evidence type="ECO:0000256" key="6">
    <source>
        <dbReference type="ARBA" id="ARBA00023242"/>
    </source>
</evidence>
<name>A0ABP0G7R5_CLALP</name>
<dbReference type="EMBL" id="CAWYQH010000106">
    <property type="protein sequence ID" value="CAK8687860.1"/>
    <property type="molecule type" value="Genomic_DNA"/>
</dbReference>
<feature type="region of interest" description="Disordered" evidence="7">
    <location>
        <begin position="184"/>
        <end position="206"/>
    </location>
</feature>
<evidence type="ECO:0000256" key="1">
    <source>
        <dbReference type="ARBA" id="ARBA00004259"/>
    </source>
</evidence>
<feature type="region of interest" description="Disordered" evidence="7">
    <location>
        <begin position="124"/>
        <end position="151"/>
    </location>
</feature>
<proteinExistence type="inferred from homology"/>
<comment type="caution">
    <text evidence="8">The sequence shown here is derived from an EMBL/GenBank/DDBJ whole genome shotgun (WGS) entry which is preliminary data.</text>
</comment>
<evidence type="ECO:0000256" key="5">
    <source>
        <dbReference type="ARBA" id="ARBA00022687"/>
    </source>
</evidence>
<protein>
    <recommendedName>
        <fullName evidence="3">Protein CUSTOS</fullName>
    </recommendedName>
</protein>
<reference evidence="8 9" key="1">
    <citation type="submission" date="2024-02" db="EMBL/GenBank/DDBJ databases">
        <authorList>
            <person name="Daric V."/>
            <person name="Darras S."/>
        </authorList>
    </citation>
    <scope>NUCLEOTIDE SEQUENCE [LARGE SCALE GENOMIC DNA]</scope>
</reference>
<accession>A0ABP0G7R5</accession>
<keyword evidence="6" id="KW-0539">Nucleus</keyword>
<dbReference type="PANTHER" id="PTHR14482:SF0">
    <property type="entry name" value="PROTEIN CUSTOS"/>
    <property type="match status" value="1"/>
</dbReference>
<keyword evidence="9" id="KW-1185">Reference proteome</keyword>
<evidence type="ECO:0000256" key="2">
    <source>
        <dbReference type="ARBA" id="ARBA00008632"/>
    </source>
</evidence>
<organism evidence="8 9">
    <name type="scientific">Clavelina lepadiformis</name>
    <name type="common">Light-bulb sea squirt</name>
    <name type="synonym">Ascidia lepadiformis</name>
    <dbReference type="NCBI Taxonomy" id="159417"/>
    <lineage>
        <taxon>Eukaryota</taxon>
        <taxon>Metazoa</taxon>
        <taxon>Chordata</taxon>
        <taxon>Tunicata</taxon>
        <taxon>Ascidiacea</taxon>
        <taxon>Aplousobranchia</taxon>
        <taxon>Clavelinidae</taxon>
        <taxon>Clavelina</taxon>
    </lineage>
</organism>
<evidence type="ECO:0000313" key="8">
    <source>
        <dbReference type="EMBL" id="CAK8687860.1"/>
    </source>
</evidence>
<dbReference type="Proteomes" id="UP001642483">
    <property type="component" value="Unassembled WGS sequence"/>
</dbReference>